<keyword evidence="3" id="KW-1185">Reference proteome</keyword>
<reference evidence="2 3" key="1">
    <citation type="journal article" date="2014" name="Genome Announc.">
        <title>Draft Genome Sequence of Fervidicella metallireducens Strain AeBT, an Iron-Reducing Thermoanaerobe from the Great Artesian Basin.</title>
        <authorList>
            <person name="Patel B.K."/>
        </authorList>
    </citation>
    <scope>NUCLEOTIDE SEQUENCE [LARGE SCALE GENOMIC DNA]</scope>
    <source>
        <strain evidence="2 3">AeB</strain>
    </source>
</reference>
<feature type="transmembrane region" description="Helical" evidence="1">
    <location>
        <begin position="7"/>
        <end position="29"/>
    </location>
</feature>
<sequence length="96" mass="10903">MVKGFKILVAFIVGIFSGMFLFMGVNVFMQRDGSFGGEILILPLFIMLIAIGYWIAQETQVNRYQMGKQEGLRIGKDKGYLMGVRDLTEALKYIKQ</sequence>
<keyword evidence="1" id="KW-1133">Transmembrane helix</keyword>
<name>A0A017RUI8_9CLOT</name>
<proteinExistence type="predicted"/>
<dbReference type="RefSeq" id="WP_035380001.1">
    <property type="nucleotide sequence ID" value="NZ_AZQP01000024.1"/>
</dbReference>
<dbReference type="STRING" id="1403537.Q428_08810"/>
<keyword evidence="1" id="KW-0472">Membrane</keyword>
<evidence type="ECO:0000313" key="3">
    <source>
        <dbReference type="Proteomes" id="UP000019681"/>
    </source>
</evidence>
<evidence type="ECO:0000256" key="1">
    <source>
        <dbReference type="SAM" id="Phobius"/>
    </source>
</evidence>
<dbReference type="OrthoDB" id="9776737at2"/>
<dbReference type="AlphaFoldDB" id="A0A017RUI8"/>
<dbReference type="EMBL" id="AZQP01000024">
    <property type="protein sequence ID" value="EYE88291.1"/>
    <property type="molecule type" value="Genomic_DNA"/>
</dbReference>
<evidence type="ECO:0000313" key="2">
    <source>
        <dbReference type="EMBL" id="EYE88291.1"/>
    </source>
</evidence>
<accession>A0A017RUI8</accession>
<protein>
    <submittedName>
        <fullName evidence="2">Uncharacterized protein</fullName>
    </submittedName>
</protein>
<dbReference type="Proteomes" id="UP000019681">
    <property type="component" value="Unassembled WGS sequence"/>
</dbReference>
<organism evidence="2 3">
    <name type="scientific">Fervidicella metallireducens AeB</name>
    <dbReference type="NCBI Taxonomy" id="1403537"/>
    <lineage>
        <taxon>Bacteria</taxon>
        <taxon>Bacillati</taxon>
        <taxon>Bacillota</taxon>
        <taxon>Clostridia</taxon>
        <taxon>Eubacteriales</taxon>
        <taxon>Clostridiaceae</taxon>
        <taxon>Fervidicella</taxon>
    </lineage>
</organism>
<gene>
    <name evidence="2" type="ORF">Q428_08810</name>
</gene>
<comment type="caution">
    <text evidence="2">The sequence shown here is derived from an EMBL/GenBank/DDBJ whole genome shotgun (WGS) entry which is preliminary data.</text>
</comment>
<feature type="transmembrane region" description="Helical" evidence="1">
    <location>
        <begin position="35"/>
        <end position="56"/>
    </location>
</feature>
<keyword evidence="1" id="KW-0812">Transmembrane</keyword>